<evidence type="ECO:0000256" key="1">
    <source>
        <dbReference type="SAM" id="Phobius"/>
    </source>
</evidence>
<feature type="transmembrane region" description="Helical" evidence="1">
    <location>
        <begin position="12"/>
        <end position="37"/>
    </location>
</feature>
<comment type="caution">
    <text evidence="2">The sequence shown here is derived from an EMBL/GenBank/DDBJ whole genome shotgun (WGS) entry which is preliminary data.</text>
</comment>
<sequence length="429" mass="50809">MISELRFYLKKYKLLAFFFYVQTTLFFLMIGTFIIFMDQLNYESKSLQNIYEGKAIYQLLDNYYEGSKYAEFTSQPDYLIRLKKYYTELNTAEDFQYLAMFNHHILLKDEDIHPRFIYNYEQGKQAYQRELENEEFITIKSFQLNKQVIDFFDLNVTEGILLDEEHFKYSSEVMPVLLGSSYREFYEVGDEINIIYYFKSIPVKVIGFLEENSKVYFENQPEFYLDNYILLPYIEYNDPLTGVDEKFQQINYFARINGYVVTDDNPIATQSLFPKIDAIANKASISYSYIGMNPHFHQYRGLMTVLIENKVLVQSIFIFSSVLYFIIINIILLLQQKRRLSFFAIHFINGATKFKLVKMLWAEIGTSLFAGYITSCIIFSQILIIGNLRVYLYLLLTCITMIIISTLFPAYKLLTKPFDFHNEDKGENL</sequence>
<keyword evidence="1" id="KW-0472">Membrane</keyword>
<feature type="transmembrane region" description="Helical" evidence="1">
    <location>
        <begin position="360"/>
        <end position="384"/>
    </location>
</feature>
<keyword evidence="1" id="KW-1133">Transmembrane helix</keyword>
<gene>
    <name evidence="2" type="ORF">KQI88_07230</name>
</gene>
<name>A0ABS6G146_9FIRM</name>
<keyword evidence="1" id="KW-0812">Transmembrane</keyword>
<feature type="transmembrane region" description="Helical" evidence="1">
    <location>
        <begin position="311"/>
        <end position="334"/>
    </location>
</feature>
<dbReference type="Proteomes" id="UP000779508">
    <property type="component" value="Unassembled WGS sequence"/>
</dbReference>
<evidence type="ECO:0000313" key="3">
    <source>
        <dbReference type="Proteomes" id="UP000779508"/>
    </source>
</evidence>
<dbReference type="RefSeq" id="WP_216415741.1">
    <property type="nucleotide sequence ID" value="NZ_JAHLQK010000002.1"/>
</dbReference>
<evidence type="ECO:0000313" key="2">
    <source>
        <dbReference type="EMBL" id="MBU5676205.1"/>
    </source>
</evidence>
<feature type="transmembrane region" description="Helical" evidence="1">
    <location>
        <begin position="390"/>
        <end position="411"/>
    </location>
</feature>
<keyword evidence="3" id="KW-1185">Reference proteome</keyword>
<proteinExistence type="predicted"/>
<reference evidence="2 3" key="1">
    <citation type="submission" date="2021-06" db="EMBL/GenBank/DDBJ databases">
        <authorList>
            <person name="Sun Q."/>
            <person name="Li D."/>
        </authorList>
    </citation>
    <scope>NUCLEOTIDE SEQUENCE [LARGE SCALE GENOMIC DNA]</scope>
    <source>
        <strain evidence="2 3">MSJ-5</strain>
    </source>
</reference>
<protein>
    <recommendedName>
        <fullName evidence="4">FtsX-like permease family protein</fullName>
    </recommendedName>
</protein>
<accession>A0ABS6G146</accession>
<evidence type="ECO:0008006" key="4">
    <source>
        <dbReference type="Google" id="ProtNLM"/>
    </source>
</evidence>
<organism evidence="2 3">
    <name type="scientific">Alkaliphilus flagellatus</name>
    <dbReference type="NCBI Taxonomy" id="2841507"/>
    <lineage>
        <taxon>Bacteria</taxon>
        <taxon>Bacillati</taxon>
        <taxon>Bacillota</taxon>
        <taxon>Clostridia</taxon>
        <taxon>Peptostreptococcales</taxon>
        <taxon>Natronincolaceae</taxon>
        <taxon>Alkaliphilus</taxon>
    </lineage>
</organism>
<dbReference type="EMBL" id="JAHLQK010000002">
    <property type="protein sequence ID" value="MBU5676205.1"/>
    <property type="molecule type" value="Genomic_DNA"/>
</dbReference>